<evidence type="ECO:0000313" key="3">
    <source>
        <dbReference type="Proteomes" id="UP000199181"/>
    </source>
</evidence>
<dbReference type="PROSITE" id="PS51257">
    <property type="entry name" value="PROKAR_LIPOPROTEIN"/>
    <property type="match status" value="1"/>
</dbReference>
<dbReference type="AlphaFoldDB" id="A0A1I0L4U5"/>
<dbReference type="Proteomes" id="UP000199181">
    <property type="component" value="Unassembled WGS sequence"/>
</dbReference>
<name>A0A1I0L4U5_9BACT</name>
<dbReference type="EMBL" id="FOIJ01000019">
    <property type="protein sequence ID" value="SEU34465.1"/>
    <property type="molecule type" value="Genomic_DNA"/>
</dbReference>
<feature type="signal peptide" evidence="1">
    <location>
        <begin position="1"/>
        <end position="22"/>
    </location>
</feature>
<feature type="chain" id="PRO_5011761174" description="MBG domain-containing protein" evidence="1">
    <location>
        <begin position="23"/>
        <end position="1120"/>
    </location>
</feature>
<keyword evidence="3" id="KW-1185">Reference proteome</keyword>
<evidence type="ECO:0000256" key="1">
    <source>
        <dbReference type="SAM" id="SignalP"/>
    </source>
</evidence>
<sequence>MRLPFTRSRAGGLLLAALVSCAPPSSNEGHQAAGASRAALNPLQPQLLASASAVPSDGLAYVTLTVTPRGPDGQALGTGLHVEVLSSDGLVTLGGPGTSACTVNAPSAACLTAVDSGAGSYVVTARSATPLSPVAFSATVTDANGTTLLPDTADVTFDSSQFQGGPGCTGACGTTVTSGSVTVTANHAAGRNLYITGGTVTFDATTVGQTFGDIFITGGTVTHLQATNAAMFKLDILTGSWNLLGGTVNTSNKGYGMTCHANGSCSGNGLVSFGPNGTPSAALASTSRFYGASHGGMGSGNYRVNMSGAANTHAGNAGPTYGDYRDPKFPGATNSTYSGIHGGGVARITSAGTCVLAGTASISANSSFNGAGGSINLRCRGITSAGWTGTITADGGAASGNSSIPEGAGGGGRIALVSTGDAATLTGAVSYPPVNLTARVHAFGGAPANSSYVFGAGGAGTLYLKHSGLAYGDLIVANNSPAHYMNEGTTRLPAIAGTINSAAAAGATSLPVTIASTSFNATHYDNAGAPVITNPPLTQNTAPSSSAAFNGVFEGGWLRPDITAAGGALFDPSNLVRITANAVGTLTVTAAPSDIAAGAFFRSVEVLDHLDVLGNAMLETNGDLYVLSGNTANSGASTMTVNGLVLFDTTAGRTGRIEYAGGVVNVVQSTQVMPPVAGATLVAGNVEVSGSGAITVPAIVASNEVILNGGTLTTNSLVASRYVQTAGVLRHYPPLFKTSPAAAVVYGLQVTLGDTFSLSGGSVDVSGLGYPMATDPQGAPQIAWGFGANGPSSAAGVVNGYGASHGGVGGGYTSGARGMAYGDYRDPRYPGGAAATVGGSPAYLSFSSPGGGVFRVTAAGTCTLGGSSLVKADAVRWGYEYGSAGGSVSWRCGAFETTGWNGTMSANGANAYTSKSLGGTHAGGGGRIALVSTGGASSFTGALSYPLPVSNAQLQARGGAGVNATYTDGGAGTVFLKHADVAYGQLLVRNNNQPHYATGGFTPLLSIAGTLQSAVAAGDTTLGVTITSTPSHGSAAFNQVLAGLWLRPDTSVNSGSLPADNLVRVSGNTFVSSTLTQLTVSPALAAAPAGASFKSVDLFDVYTVGGGAVVQTQGDIYIVP</sequence>
<protein>
    <recommendedName>
        <fullName evidence="4">MBG domain-containing protein</fullName>
    </recommendedName>
</protein>
<gene>
    <name evidence="2" type="ORF">SAMN05443639_11957</name>
</gene>
<evidence type="ECO:0000313" key="2">
    <source>
        <dbReference type="EMBL" id="SEU34465.1"/>
    </source>
</evidence>
<keyword evidence="1" id="KW-0732">Signal</keyword>
<evidence type="ECO:0008006" key="4">
    <source>
        <dbReference type="Google" id="ProtNLM"/>
    </source>
</evidence>
<reference evidence="3" key="1">
    <citation type="submission" date="2016-10" db="EMBL/GenBank/DDBJ databases">
        <authorList>
            <person name="Varghese N."/>
            <person name="Submissions S."/>
        </authorList>
    </citation>
    <scope>NUCLEOTIDE SEQUENCE [LARGE SCALE GENOMIC DNA]</scope>
    <source>
        <strain evidence="3">DSM 16858</strain>
    </source>
</reference>
<proteinExistence type="predicted"/>
<accession>A0A1I0L4U5</accession>
<organism evidence="2 3">
    <name type="scientific">Stigmatella erecta</name>
    <dbReference type="NCBI Taxonomy" id="83460"/>
    <lineage>
        <taxon>Bacteria</taxon>
        <taxon>Pseudomonadati</taxon>
        <taxon>Myxococcota</taxon>
        <taxon>Myxococcia</taxon>
        <taxon>Myxococcales</taxon>
        <taxon>Cystobacterineae</taxon>
        <taxon>Archangiaceae</taxon>
        <taxon>Stigmatella</taxon>
    </lineage>
</organism>